<name>A0A0F8YQK4_9ZZZZ</name>
<accession>A0A0F8YQK4</accession>
<protein>
    <submittedName>
        <fullName evidence="1">Uncharacterized protein</fullName>
    </submittedName>
</protein>
<sequence length="39" mass="4755">IISKEEIPGHLQGMWQANEIDLMKEITQLRDWNRTKRFE</sequence>
<reference evidence="1" key="1">
    <citation type="journal article" date="2015" name="Nature">
        <title>Complex archaea that bridge the gap between prokaryotes and eukaryotes.</title>
        <authorList>
            <person name="Spang A."/>
            <person name="Saw J.H."/>
            <person name="Jorgensen S.L."/>
            <person name="Zaremba-Niedzwiedzka K."/>
            <person name="Martijn J."/>
            <person name="Lind A.E."/>
            <person name="van Eijk R."/>
            <person name="Schleper C."/>
            <person name="Guy L."/>
            <person name="Ettema T.J."/>
        </authorList>
    </citation>
    <scope>NUCLEOTIDE SEQUENCE</scope>
</reference>
<dbReference type="AlphaFoldDB" id="A0A0F8YQK4"/>
<evidence type="ECO:0000313" key="1">
    <source>
        <dbReference type="EMBL" id="KKK83713.1"/>
    </source>
</evidence>
<dbReference type="EMBL" id="LAZR01052094">
    <property type="protein sequence ID" value="KKK83713.1"/>
    <property type="molecule type" value="Genomic_DNA"/>
</dbReference>
<comment type="caution">
    <text evidence="1">The sequence shown here is derived from an EMBL/GenBank/DDBJ whole genome shotgun (WGS) entry which is preliminary data.</text>
</comment>
<feature type="non-terminal residue" evidence="1">
    <location>
        <position position="1"/>
    </location>
</feature>
<organism evidence="1">
    <name type="scientific">marine sediment metagenome</name>
    <dbReference type="NCBI Taxonomy" id="412755"/>
    <lineage>
        <taxon>unclassified sequences</taxon>
        <taxon>metagenomes</taxon>
        <taxon>ecological metagenomes</taxon>
    </lineage>
</organism>
<proteinExistence type="predicted"/>
<gene>
    <name evidence="1" type="ORF">LCGC14_2790590</name>
</gene>